<dbReference type="GO" id="GO:0046872">
    <property type="term" value="F:metal ion binding"/>
    <property type="evidence" value="ECO:0007669"/>
    <property type="project" value="UniProtKB-KW"/>
</dbReference>
<dbReference type="PANTHER" id="PTHR13848">
    <property type="entry name" value="PROTEIN YIPPEE-LIKE CG15309-RELATED"/>
    <property type="match status" value="1"/>
</dbReference>
<feature type="domain" description="Yippee" evidence="5">
    <location>
        <begin position="19"/>
        <end position="116"/>
    </location>
</feature>
<dbReference type="InterPro" id="IPR004910">
    <property type="entry name" value="Yippee/Mis18/Cereblon"/>
</dbReference>
<keyword evidence="3" id="KW-0862">Zinc</keyword>
<dbReference type="EMBL" id="LCTV02000006">
    <property type="protein sequence ID" value="PRQ74165.1"/>
    <property type="molecule type" value="Genomic_DNA"/>
</dbReference>
<keyword evidence="2" id="KW-0479">Metal-binding</keyword>
<dbReference type="PROSITE" id="PS51792">
    <property type="entry name" value="YIPPEE"/>
    <property type="match status" value="1"/>
</dbReference>
<accession>A0A2T0A828</accession>
<dbReference type="InterPro" id="IPR039058">
    <property type="entry name" value="Yippee_fam"/>
</dbReference>
<reference evidence="6 7" key="1">
    <citation type="journal article" date="2018" name="Elife">
        <title>Functional genomics of lipid metabolism in the oleaginous yeast Rhodosporidium toruloides.</title>
        <authorList>
            <person name="Coradetti S.T."/>
            <person name="Pinel D."/>
            <person name="Geiselman G."/>
            <person name="Ito M."/>
            <person name="Mondo S."/>
            <person name="Reilly M.C."/>
            <person name="Cheng Y.F."/>
            <person name="Bauer S."/>
            <person name="Grigoriev I."/>
            <person name="Gladden J.M."/>
            <person name="Simmons B.A."/>
            <person name="Brem R."/>
            <person name="Arkin A.P."/>
            <person name="Skerker J.M."/>
        </authorList>
    </citation>
    <scope>NUCLEOTIDE SEQUENCE [LARGE SCALE GENOMIC DNA]</scope>
    <source>
        <strain evidence="6 7">NBRC 0880</strain>
    </source>
</reference>
<gene>
    <name evidence="6" type="ORF">AAT19DRAFT_14518</name>
</gene>
<dbReference type="Pfam" id="PF03226">
    <property type="entry name" value="Yippee-Mis18"/>
    <property type="match status" value="1"/>
</dbReference>
<dbReference type="OrthoDB" id="6407410at2759"/>
<name>A0A2T0A828_RHOTO</name>
<sequence>MSTDLNHSDAHTFLPPTVPSFACGTCGLEVALQDELVSRSFQGTSGPAYLFRTAVNVDIGTKTSKQLLSGKHVISPIHCSGCSTELGWKYFVSPDSSQKYKEGKCILEKSKIYKDNKWSLDD</sequence>
<dbReference type="AlphaFoldDB" id="A0A2T0A828"/>
<evidence type="ECO:0000256" key="2">
    <source>
        <dbReference type="ARBA" id="ARBA00022723"/>
    </source>
</evidence>
<evidence type="ECO:0000313" key="6">
    <source>
        <dbReference type="EMBL" id="PRQ74165.1"/>
    </source>
</evidence>
<dbReference type="InterPro" id="IPR034751">
    <property type="entry name" value="Yippee"/>
</dbReference>
<proteinExistence type="inferred from homology"/>
<comment type="similarity">
    <text evidence="1 4">Belongs to the yippee family.</text>
</comment>
<evidence type="ECO:0000256" key="4">
    <source>
        <dbReference type="RuleBase" id="RU110713"/>
    </source>
</evidence>
<evidence type="ECO:0000259" key="5">
    <source>
        <dbReference type="PROSITE" id="PS51792"/>
    </source>
</evidence>
<evidence type="ECO:0000256" key="1">
    <source>
        <dbReference type="ARBA" id="ARBA00005613"/>
    </source>
</evidence>
<evidence type="ECO:0000256" key="3">
    <source>
        <dbReference type="ARBA" id="ARBA00022833"/>
    </source>
</evidence>
<protein>
    <recommendedName>
        <fullName evidence="4">Protein yippee-like</fullName>
    </recommendedName>
</protein>
<dbReference type="Proteomes" id="UP000239560">
    <property type="component" value="Unassembled WGS sequence"/>
</dbReference>
<evidence type="ECO:0000313" key="7">
    <source>
        <dbReference type="Proteomes" id="UP000239560"/>
    </source>
</evidence>
<comment type="caution">
    <text evidence="6">The sequence shown here is derived from an EMBL/GenBank/DDBJ whole genome shotgun (WGS) entry which is preliminary data.</text>
</comment>
<organism evidence="6 7">
    <name type="scientific">Rhodotorula toruloides</name>
    <name type="common">Yeast</name>
    <name type="synonym">Rhodosporidium toruloides</name>
    <dbReference type="NCBI Taxonomy" id="5286"/>
    <lineage>
        <taxon>Eukaryota</taxon>
        <taxon>Fungi</taxon>
        <taxon>Dikarya</taxon>
        <taxon>Basidiomycota</taxon>
        <taxon>Pucciniomycotina</taxon>
        <taxon>Microbotryomycetes</taxon>
        <taxon>Sporidiobolales</taxon>
        <taxon>Sporidiobolaceae</taxon>
        <taxon>Rhodotorula</taxon>
    </lineage>
</organism>